<keyword evidence="5 9" id="KW-0479">Metal-binding</keyword>
<dbReference type="Gene3D" id="2.60.40.1910">
    <property type="match status" value="1"/>
</dbReference>
<feature type="domain" description="ERAP1-like C-terminal" evidence="12">
    <location>
        <begin position="562"/>
        <end position="864"/>
    </location>
</feature>
<evidence type="ECO:0000256" key="1">
    <source>
        <dbReference type="ARBA" id="ARBA00000098"/>
    </source>
</evidence>
<dbReference type="PANTHER" id="PTHR11533">
    <property type="entry name" value="PROTEASE M1 ZINC METALLOPROTEASE"/>
    <property type="match status" value="1"/>
</dbReference>
<comment type="catalytic activity">
    <reaction evidence="1">
        <text>Release of an N-terminal amino acid, Xaa-|-Yaa- from a peptide, amide or arylamide. Xaa is preferably Ala, but may be most amino acids including Pro (slow action). When a terminal hydrophobic residue is followed by a prolyl residue, the two may be released as an intact Xaa-Pro dipeptide.</text>
        <dbReference type="EC" id="3.4.11.2"/>
    </reaction>
</comment>
<reference evidence="14 15" key="1">
    <citation type="submission" date="2021-05" db="EMBL/GenBank/DDBJ databases">
        <title>Croceibacterium sp. LX-88 genome sequence.</title>
        <authorList>
            <person name="Luo X."/>
        </authorList>
    </citation>
    <scope>NUCLEOTIDE SEQUENCE [LARGE SCALE GENOMIC DNA]</scope>
    <source>
        <strain evidence="14 15">LX-88</strain>
    </source>
</reference>
<keyword evidence="3 9" id="KW-0031">Aminopeptidase</keyword>
<protein>
    <recommendedName>
        <fullName evidence="9">Aminopeptidase</fullName>
        <ecNumber evidence="9">3.4.11.-</ecNumber>
    </recommendedName>
</protein>
<feature type="signal peptide" evidence="10">
    <location>
        <begin position="1"/>
        <end position="27"/>
    </location>
</feature>
<dbReference type="InterPro" id="IPR014782">
    <property type="entry name" value="Peptidase_M1_dom"/>
</dbReference>
<dbReference type="Gene3D" id="2.60.40.1730">
    <property type="entry name" value="tricorn interacting facor f3 domain"/>
    <property type="match status" value="1"/>
</dbReference>
<keyword evidence="15" id="KW-1185">Reference proteome</keyword>
<dbReference type="Pfam" id="PF01433">
    <property type="entry name" value="Peptidase_M1"/>
    <property type="match status" value="1"/>
</dbReference>
<feature type="chain" id="PRO_5047330400" description="Aminopeptidase" evidence="10">
    <location>
        <begin position="28"/>
        <end position="888"/>
    </location>
</feature>
<keyword evidence="10" id="KW-0732">Signal</keyword>
<gene>
    <name evidence="14" type="ORF">KK137_14195</name>
</gene>
<evidence type="ECO:0000256" key="2">
    <source>
        <dbReference type="ARBA" id="ARBA00010136"/>
    </source>
</evidence>
<dbReference type="CDD" id="cd09601">
    <property type="entry name" value="M1_APN-Q_like"/>
    <property type="match status" value="1"/>
</dbReference>
<evidence type="ECO:0000256" key="10">
    <source>
        <dbReference type="SAM" id="SignalP"/>
    </source>
</evidence>
<dbReference type="PANTHER" id="PTHR11533:SF174">
    <property type="entry name" value="PUROMYCIN-SENSITIVE AMINOPEPTIDASE-RELATED"/>
    <property type="match status" value="1"/>
</dbReference>
<dbReference type="InterPro" id="IPR001930">
    <property type="entry name" value="Peptidase_M1"/>
</dbReference>
<evidence type="ECO:0000259" key="13">
    <source>
        <dbReference type="Pfam" id="PF17900"/>
    </source>
</evidence>
<dbReference type="Gene3D" id="1.25.50.20">
    <property type="match status" value="1"/>
</dbReference>
<dbReference type="InterPro" id="IPR042097">
    <property type="entry name" value="Aminopeptidase_N-like_N_sf"/>
</dbReference>
<dbReference type="SUPFAM" id="SSF63737">
    <property type="entry name" value="Leukotriene A4 hydrolase N-terminal domain"/>
    <property type="match status" value="1"/>
</dbReference>
<evidence type="ECO:0000256" key="3">
    <source>
        <dbReference type="ARBA" id="ARBA00022438"/>
    </source>
</evidence>
<comment type="similarity">
    <text evidence="2 9">Belongs to the peptidase M1 family.</text>
</comment>
<dbReference type="InterPro" id="IPR034016">
    <property type="entry name" value="M1_APN-typ"/>
</dbReference>
<evidence type="ECO:0000256" key="5">
    <source>
        <dbReference type="ARBA" id="ARBA00022723"/>
    </source>
</evidence>
<proteinExistence type="inferred from homology"/>
<dbReference type="InterPro" id="IPR024571">
    <property type="entry name" value="ERAP1-like_C_dom"/>
</dbReference>
<name>A0ABS5W721_9SPHN</name>
<dbReference type="Gene3D" id="1.10.390.10">
    <property type="entry name" value="Neutral Protease Domain 2"/>
    <property type="match status" value="1"/>
</dbReference>
<comment type="caution">
    <text evidence="14">The sequence shown here is derived from an EMBL/GenBank/DDBJ whole genome shotgun (WGS) entry which is preliminary data.</text>
</comment>
<comment type="cofactor">
    <cofactor evidence="9">
        <name>Zn(2+)</name>
        <dbReference type="ChEBI" id="CHEBI:29105"/>
    </cofactor>
    <text evidence="9">Binds 1 zinc ion per subunit.</text>
</comment>
<dbReference type="EC" id="3.4.11.-" evidence="9"/>
<evidence type="ECO:0000256" key="6">
    <source>
        <dbReference type="ARBA" id="ARBA00022801"/>
    </source>
</evidence>
<evidence type="ECO:0000259" key="11">
    <source>
        <dbReference type="Pfam" id="PF01433"/>
    </source>
</evidence>
<evidence type="ECO:0000256" key="9">
    <source>
        <dbReference type="RuleBase" id="RU364040"/>
    </source>
</evidence>
<keyword evidence="8 9" id="KW-0482">Metalloprotease</keyword>
<evidence type="ECO:0000313" key="15">
    <source>
        <dbReference type="Proteomes" id="UP000811255"/>
    </source>
</evidence>
<keyword evidence="6 9" id="KW-0378">Hydrolase</keyword>
<dbReference type="InterPro" id="IPR045357">
    <property type="entry name" value="Aminopeptidase_N-like_N"/>
</dbReference>
<dbReference type="Proteomes" id="UP000811255">
    <property type="component" value="Unassembled WGS sequence"/>
</dbReference>
<keyword evidence="4 9" id="KW-0645">Protease</keyword>
<evidence type="ECO:0000256" key="8">
    <source>
        <dbReference type="ARBA" id="ARBA00023049"/>
    </source>
</evidence>
<dbReference type="InterPro" id="IPR050344">
    <property type="entry name" value="Peptidase_M1_aminopeptidases"/>
</dbReference>
<organism evidence="14 15">
    <name type="scientific">Croceibacterium selenioxidans</name>
    <dbReference type="NCBI Taxonomy" id="2838833"/>
    <lineage>
        <taxon>Bacteria</taxon>
        <taxon>Pseudomonadati</taxon>
        <taxon>Pseudomonadota</taxon>
        <taxon>Alphaproteobacteria</taxon>
        <taxon>Sphingomonadales</taxon>
        <taxon>Erythrobacteraceae</taxon>
        <taxon>Croceibacterium</taxon>
    </lineage>
</organism>
<dbReference type="SUPFAM" id="SSF55486">
    <property type="entry name" value="Metalloproteases ('zincins'), catalytic domain"/>
    <property type="match status" value="1"/>
</dbReference>
<dbReference type="Pfam" id="PF17900">
    <property type="entry name" value="Peptidase_M1_N"/>
    <property type="match status" value="1"/>
</dbReference>
<keyword evidence="7 9" id="KW-0862">Zinc</keyword>
<evidence type="ECO:0000313" key="14">
    <source>
        <dbReference type="EMBL" id="MBT2135484.1"/>
    </source>
</evidence>
<accession>A0ABS5W721</accession>
<dbReference type="RefSeq" id="WP_214537189.1">
    <property type="nucleotide sequence ID" value="NZ_JAHFVK010000002.1"/>
</dbReference>
<dbReference type="Pfam" id="PF11838">
    <property type="entry name" value="ERAP1_C"/>
    <property type="match status" value="1"/>
</dbReference>
<dbReference type="PRINTS" id="PR00756">
    <property type="entry name" value="ALADIPTASE"/>
</dbReference>
<feature type="domain" description="Aminopeptidase N-like N-terminal" evidence="13">
    <location>
        <begin position="49"/>
        <end position="233"/>
    </location>
</feature>
<feature type="domain" description="Peptidase M1 membrane alanine aminopeptidase" evidence="11">
    <location>
        <begin position="268"/>
        <end position="482"/>
    </location>
</feature>
<dbReference type="InterPro" id="IPR027268">
    <property type="entry name" value="Peptidase_M4/M1_CTD_sf"/>
</dbReference>
<dbReference type="EMBL" id="JAHFVK010000002">
    <property type="protein sequence ID" value="MBT2135484.1"/>
    <property type="molecule type" value="Genomic_DNA"/>
</dbReference>
<evidence type="ECO:0000256" key="4">
    <source>
        <dbReference type="ARBA" id="ARBA00022670"/>
    </source>
</evidence>
<evidence type="ECO:0000259" key="12">
    <source>
        <dbReference type="Pfam" id="PF11838"/>
    </source>
</evidence>
<evidence type="ECO:0000256" key="7">
    <source>
        <dbReference type="ARBA" id="ARBA00022833"/>
    </source>
</evidence>
<sequence>MKRTAANVLAALLLAGSTLTSAPVALAQAVTLAPLPESVPSDLPRTARPIHYSIHIEPDAQKLTFTGTQDIELEVFMPVDALTLHALELEIGRAELSRADGTGRVDLTPKIDAEAQTVRLSAPAPIGPGTYRVHIEYTGKINTQAMGLFALDYPDKRTGETVRGLFTQFEAPDARRFAPMFDEPSYKATFNLSATVPAGQLAIGNMPVASEKTLPDGRKLVTFATTPKMSSYLLFFALGDFERLSAKGPGGVDLGIVSPTGSGEQARYSLDMMAPLIAYYTDYFGVPYPLPKLDNIAAPGESQFFGAMENWGAILTFEKYLLDDPSITSPATRNYIYTAGAHEIAHQWFGDIVTMAWWDDLWLNEGFASWMETKAAAKFNPDWYPLITRVTGRETAMGYDGFATTHPVIQPIRTVSETNQAFDAISYSKGEAVISMLEAYAGEDVWREGIRTYIQRHRYGNTTSEDLWRAVEEAGAANLVAVARDFTLQPGIPLVKAEAECREGVTHLTLTQGEFSRDRKDEVAAKPQRWRVPLLIQAQGAEPKRVLLEGSASLDLPGCGAVVVNGGQLGYFRTLYSPAMSAQLAKAMPGLDPIDQLGLVRDSLALAEAGYQPLALGLDMLAAVPGEANPVVAEGVVARWGAIHRVASEADQPAVAKAARDIWLPRLEQLGFDAVPDESLADTQLRVQLLNTLGNMNDPTVIAEGRRRLALLADNPKALDGPLKTTWLAIAARNATAEEWDKLSQLAANAPSAVERQAYYRLLGTVSDKALAQRALDFALTGKAGTSSATIIAAVSEQHPDLAFDFAIANRAGVEALLDSGGRPTYISGLANTSRDPAMVGKLESFSQSVPADERRPVQTVIASLKQRLESEPKMRAQVGEWLAANPD</sequence>